<evidence type="ECO:0008006" key="3">
    <source>
        <dbReference type="Google" id="ProtNLM"/>
    </source>
</evidence>
<evidence type="ECO:0000313" key="2">
    <source>
        <dbReference type="Proteomes" id="UP001227230"/>
    </source>
</evidence>
<dbReference type="PANTHER" id="PTHR47481:SF10">
    <property type="entry name" value="COPIA-LIKE POLYPROTEIN_RETROTRANSPOSON"/>
    <property type="match status" value="1"/>
</dbReference>
<dbReference type="Pfam" id="PF14223">
    <property type="entry name" value="Retrotran_gag_2"/>
    <property type="match status" value="1"/>
</dbReference>
<sequence>MTPTNLAIQSFRQCTSLINDDGLLSSWLLGIVIEEVIGMIVGVDTAHQVWFSLEEHLLPNTKEKEIRLKDNLWSLKKGSLSIKEYVRRFKSICDNLAAINKPMADVDKVFQLAGSLGLKYQDFHLAMLAYKTSLLYF</sequence>
<organism evidence="1 2">
    <name type="scientific">Vitis vinifera</name>
    <name type="common">Grape</name>
    <dbReference type="NCBI Taxonomy" id="29760"/>
    <lineage>
        <taxon>Eukaryota</taxon>
        <taxon>Viridiplantae</taxon>
        <taxon>Streptophyta</taxon>
        <taxon>Embryophyta</taxon>
        <taxon>Tracheophyta</taxon>
        <taxon>Spermatophyta</taxon>
        <taxon>Magnoliopsida</taxon>
        <taxon>eudicotyledons</taxon>
        <taxon>Gunneridae</taxon>
        <taxon>Pentapetalae</taxon>
        <taxon>rosids</taxon>
        <taxon>Vitales</taxon>
        <taxon>Vitaceae</taxon>
        <taxon>Viteae</taxon>
        <taxon>Vitis</taxon>
    </lineage>
</organism>
<protein>
    <recommendedName>
        <fullName evidence="3">Retrotransposon gag domain-containing protein</fullName>
    </recommendedName>
</protein>
<name>A0ABY9D621_VITVI</name>
<evidence type="ECO:0000313" key="1">
    <source>
        <dbReference type="EMBL" id="WKA02235.1"/>
    </source>
</evidence>
<keyword evidence="2" id="KW-1185">Reference proteome</keyword>
<dbReference type="PANTHER" id="PTHR47481">
    <property type="match status" value="1"/>
</dbReference>
<accession>A0ABY9D621</accession>
<proteinExistence type="predicted"/>
<dbReference type="EMBL" id="CP126660">
    <property type="protein sequence ID" value="WKA02235.1"/>
    <property type="molecule type" value="Genomic_DNA"/>
</dbReference>
<reference evidence="1 2" key="1">
    <citation type="journal article" date="2023" name="Hortic Res">
        <title>The complete reference genome for grapevine (Vitis vinifera L.) genetics and breeding.</title>
        <authorList>
            <person name="Shi X."/>
            <person name="Cao S."/>
            <person name="Wang X."/>
            <person name="Huang S."/>
            <person name="Wang Y."/>
            <person name="Liu Z."/>
            <person name="Liu W."/>
            <person name="Leng X."/>
            <person name="Peng Y."/>
            <person name="Wang N."/>
            <person name="Wang Y."/>
            <person name="Ma Z."/>
            <person name="Xu X."/>
            <person name="Zhang F."/>
            <person name="Xue H."/>
            <person name="Zhong H."/>
            <person name="Wang Y."/>
            <person name="Zhang K."/>
            <person name="Velt A."/>
            <person name="Avia K."/>
            <person name="Holtgrawe D."/>
            <person name="Grimplet J."/>
            <person name="Matus J.T."/>
            <person name="Ware D."/>
            <person name="Wu X."/>
            <person name="Wang H."/>
            <person name="Liu C."/>
            <person name="Fang Y."/>
            <person name="Rustenholz C."/>
            <person name="Cheng Z."/>
            <person name="Xiao H."/>
            <person name="Zhou Y."/>
        </authorList>
    </citation>
    <scope>NUCLEOTIDE SEQUENCE [LARGE SCALE GENOMIC DNA]</scope>
    <source>
        <strain evidence="2">cv. Pinot noir / PN40024</strain>
        <tissue evidence="1">Leaf</tissue>
    </source>
</reference>
<dbReference type="Proteomes" id="UP001227230">
    <property type="component" value="Chromosome 13"/>
</dbReference>
<gene>
    <name evidence="1" type="ORF">VitviT2T_020449</name>
</gene>